<dbReference type="RefSeq" id="WP_232399482.1">
    <property type="nucleotide sequence ID" value="NZ_CP102173.1"/>
</dbReference>
<feature type="compositionally biased region" description="Basic and acidic residues" evidence="1">
    <location>
        <begin position="155"/>
        <end position="168"/>
    </location>
</feature>
<dbReference type="Proteomes" id="UP001316184">
    <property type="component" value="Chromosome"/>
</dbReference>
<feature type="region of interest" description="Disordered" evidence="1">
    <location>
        <begin position="65"/>
        <end position="93"/>
    </location>
</feature>
<evidence type="ECO:0000313" key="4">
    <source>
        <dbReference type="Proteomes" id="UP001316184"/>
    </source>
</evidence>
<evidence type="ECO:0000256" key="1">
    <source>
        <dbReference type="SAM" id="MobiDB-lite"/>
    </source>
</evidence>
<feature type="compositionally biased region" description="Low complexity" evidence="1">
    <location>
        <begin position="69"/>
        <end position="82"/>
    </location>
</feature>
<reference evidence="3 4" key="1">
    <citation type="submission" date="2022-08" db="EMBL/GenBank/DDBJ databases">
        <title>novel species in genus Aeromicrobium.</title>
        <authorList>
            <person name="Ye L."/>
        </authorList>
    </citation>
    <scope>NUCLEOTIDE SEQUENCE [LARGE SCALE GENOMIC DNA]</scope>
    <source>
        <strain evidence="4">zg-Y1379</strain>
    </source>
</reference>
<proteinExistence type="predicted"/>
<feature type="region of interest" description="Disordered" evidence="1">
    <location>
        <begin position="129"/>
        <end position="168"/>
    </location>
</feature>
<protein>
    <submittedName>
        <fullName evidence="3">M23 family metallopeptidase</fullName>
    </submittedName>
</protein>
<dbReference type="SUPFAM" id="SSF51261">
    <property type="entry name" value="Duplicated hybrid motif"/>
    <property type="match status" value="1"/>
</dbReference>
<keyword evidence="4" id="KW-1185">Reference proteome</keyword>
<feature type="compositionally biased region" description="Low complexity" evidence="1">
    <location>
        <begin position="132"/>
        <end position="147"/>
    </location>
</feature>
<sequence>MATDNGSGHRTSKFRRNLLTKVRLSPAMLGVVAVTAAGLGSLSTHDPEVAGDTLITQAYEAAQTEGVQTAAPSTPTASPEASVDVSRSYDRPPMEEATAELIEQRTAALEAKEQAIAAQAAAVQQEQERQAQEQARQAQEQARQAQARQERRAKRAEQRRIRQAEKRRNGWVKPVSGYTLTARFGQQSSLWSSGAHTGLDFAGPSGSKLVSMTAGRVTAAGYAGAYGNRTVITMADGTEIWYCHQSRIVANVGEKVSPGELIGYTGSTGNVTGPHLHLEVRPGGGGPVDPAAMMRKHGINP</sequence>
<dbReference type="InterPro" id="IPR011055">
    <property type="entry name" value="Dup_hybrid_motif"/>
</dbReference>
<evidence type="ECO:0000313" key="3">
    <source>
        <dbReference type="EMBL" id="UUP15430.1"/>
    </source>
</evidence>
<feature type="domain" description="M23ase beta-sheet core" evidence="2">
    <location>
        <begin position="195"/>
        <end position="290"/>
    </location>
</feature>
<dbReference type="InterPro" id="IPR016047">
    <property type="entry name" value="M23ase_b-sheet_dom"/>
</dbReference>
<dbReference type="InterPro" id="IPR050570">
    <property type="entry name" value="Cell_wall_metabolism_enzyme"/>
</dbReference>
<dbReference type="PANTHER" id="PTHR21666">
    <property type="entry name" value="PEPTIDASE-RELATED"/>
    <property type="match status" value="1"/>
</dbReference>
<organism evidence="3 4">
    <name type="scientific">Aeromicrobium wangtongii</name>
    <dbReference type="NCBI Taxonomy" id="2969247"/>
    <lineage>
        <taxon>Bacteria</taxon>
        <taxon>Bacillati</taxon>
        <taxon>Actinomycetota</taxon>
        <taxon>Actinomycetes</taxon>
        <taxon>Propionibacteriales</taxon>
        <taxon>Nocardioidaceae</taxon>
        <taxon>Aeromicrobium</taxon>
    </lineage>
</organism>
<evidence type="ECO:0000259" key="2">
    <source>
        <dbReference type="Pfam" id="PF01551"/>
    </source>
</evidence>
<gene>
    <name evidence="3" type="ORF">NQV15_08985</name>
</gene>
<accession>A0ABY5MEI0</accession>
<dbReference type="EMBL" id="CP102173">
    <property type="protein sequence ID" value="UUP15430.1"/>
    <property type="molecule type" value="Genomic_DNA"/>
</dbReference>
<name>A0ABY5MEI0_9ACTN</name>
<dbReference type="Gene3D" id="2.70.70.10">
    <property type="entry name" value="Glucose Permease (Domain IIA)"/>
    <property type="match status" value="1"/>
</dbReference>
<dbReference type="PANTHER" id="PTHR21666:SF270">
    <property type="entry name" value="MUREIN HYDROLASE ACTIVATOR ENVC"/>
    <property type="match status" value="1"/>
</dbReference>
<dbReference type="CDD" id="cd12797">
    <property type="entry name" value="M23_peptidase"/>
    <property type="match status" value="1"/>
</dbReference>
<dbReference type="Pfam" id="PF01551">
    <property type="entry name" value="Peptidase_M23"/>
    <property type="match status" value="1"/>
</dbReference>